<dbReference type="AlphaFoldDB" id="A0A8J7UT19"/>
<dbReference type="EMBL" id="JAGGMV010000001">
    <property type="protein sequence ID" value="MBP2201219.1"/>
    <property type="molecule type" value="Genomic_DNA"/>
</dbReference>
<evidence type="ECO:0000259" key="1">
    <source>
        <dbReference type="Pfam" id="PF09706"/>
    </source>
</evidence>
<name>A0A8J7UT19_METVO</name>
<protein>
    <submittedName>
        <fullName evidence="2">CRISPR-associated protein Cst1</fullName>
    </submittedName>
</protein>
<feature type="domain" description="CRISPR-associated protein CXXC-CXXC" evidence="1">
    <location>
        <begin position="144"/>
        <end position="186"/>
    </location>
</feature>
<dbReference type="RefSeq" id="WP_209590673.1">
    <property type="nucleotide sequence ID" value="NZ_JAGGMV010000001.1"/>
</dbReference>
<dbReference type="InterPro" id="IPR019121">
    <property type="entry name" value="CRISPR-assoc_CXXC-CXXC_dom"/>
</dbReference>
<reference evidence="2" key="1">
    <citation type="submission" date="2021-03" db="EMBL/GenBank/DDBJ databases">
        <title>Genomic Encyclopedia of Type Strains, Phase IV (KMG-V): Genome sequencing to study the core and pangenomes of soil and plant-associated prokaryotes.</title>
        <authorList>
            <person name="Whitman W."/>
        </authorList>
    </citation>
    <scope>NUCLEOTIDE SEQUENCE</scope>
    <source>
        <strain evidence="2">C4</strain>
    </source>
</reference>
<gene>
    <name evidence="2" type="ORF">J3E07_000617</name>
</gene>
<proteinExistence type="predicted"/>
<evidence type="ECO:0000313" key="3">
    <source>
        <dbReference type="Proteomes" id="UP000740329"/>
    </source>
</evidence>
<organism evidence="2 3">
    <name type="scientific">Methanococcus voltae</name>
    <dbReference type="NCBI Taxonomy" id="2188"/>
    <lineage>
        <taxon>Archaea</taxon>
        <taxon>Methanobacteriati</taxon>
        <taxon>Methanobacteriota</taxon>
        <taxon>Methanomada group</taxon>
        <taxon>Methanococci</taxon>
        <taxon>Methanococcales</taxon>
        <taxon>Methanococcaceae</taxon>
        <taxon>Methanococcus</taxon>
    </lineage>
</organism>
<dbReference type="Pfam" id="PF09706">
    <property type="entry name" value="Cas_CXXC_CXXC"/>
    <property type="match status" value="1"/>
</dbReference>
<accession>A0A8J7UT19</accession>
<sequence length="448" mass="52131">MSVFKMTGNPFVNHGIYCISGILDKEIDEISVDDLYDVVNDNFIYRCDSIKAYTMVFGTNGPLKQPSFKGDKRKFYKNYLSSLIDSINSDITDVENIDKKDRKSRKSICMICGEEYSDDITDIWINTQLKSGIELQKSNKFEKFIGRELFPLIGSYGNDAQILSASSKAPHICPKCLFAVNFLPLSTMLMKGKLICLESNSIELARDLVTRLYNKNTKDVNFEDTKREIPGKKEGNLFYKTLMKYFEDIGEYEDNLDLKNIELYIWMYSNGGTSPDCEVYEIPNETLIFLEKVSKRDFIDEFYNVIINDKSRQLFENINNNDDYLSLYPFKKFNGVSIELYEFYQKEVVKRSDLYLKVAKKIANELIYNKDKKFIDKIAKGDAFKEKQNVVDLKKLIYEMILNGKLTYDEYIELFNSEGFYLKANHHHDYLPITFYINKIIEELGGGE</sequence>
<evidence type="ECO:0000313" key="2">
    <source>
        <dbReference type="EMBL" id="MBP2201219.1"/>
    </source>
</evidence>
<dbReference type="Proteomes" id="UP000740329">
    <property type="component" value="Unassembled WGS sequence"/>
</dbReference>
<comment type="caution">
    <text evidence="2">The sequence shown here is derived from an EMBL/GenBank/DDBJ whole genome shotgun (WGS) entry which is preliminary data.</text>
</comment>